<evidence type="ECO:0000256" key="11">
    <source>
        <dbReference type="ARBA" id="ARBA00023264"/>
    </source>
</evidence>
<keyword evidence="4 12" id="KW-0808">Transferase</keyword>
<dbReference type="GO" id="GO:0008808">
    <property type="term" value="F:cardiolipin synthase activity"/>
    <property type="evidence" value="ECO:0007669"/>
    <property type="project" value="UniProtKB-UniRule"/>
</dbReference>
<dbReference type="CDD" id="cd09112">
    <property type="entry name" value="PLDc_CLS_2"/>
    <property type="match status" value="1"/>
</dbReference>
<comment type="catalytic activity">
    <reaction evidence="12">
        <text>2 a 1,2-diacyl-sn-glycero-3-phospho-(1'-sn-glycerol) = a cardiolipin + glycerol</text>
        <dbReference type="Rhea" id="RHEA:31451"/>
        <dbReference type="ChEBI" id="CHEBI:17754"/>
        <dbReference type="ChEBI" id="CHEBI:62237"/>
        <dbReference type="ChEBI" id="CHEBI:64716"/>
    </reaction>
</comment>
<dbReference type="Pfam" id="PF13091">
    <property type="entry name" value="PLDc_2"/>
    <property type="match status" value="2"/>
</dbReference>
<feature type="active site" evidence="12">
    <location>
        <position position="270"/>
    </location>
</feature>
<organism evidence="15 16">
    <name type="scientific">Aminobacterium colombiense (strain DSM 12261 / ALA-1)</name>
    <dbReference type="NCBI Taxonomy" id="572547"/>
    <lineage>
        <taxon>Bacteria</taxon>
        <taxon>Thermotogati</taxon>
        <taxon>Synergistota</taxon>
        <taxon>Synergistia</taxon>
        <taxon>Synergistales</taxon>
        <taxon>Aminobacteriaceae</taxon>
        <taxon>Aminobacterium</taxon>
    </lineage>
</organism>
<evidence type="ECO:0000256" key="13">
    <source>
        <dbReference type="NCBIfam" id="TIGR04265"/>
    </source>
</evidence>
<feature type="active site" evidence="12">
    <location>
        <position position="453"/>
    </location>
</feature>
<keyword evidence="7 12" id="KW-1133">Transmembrane helix</keyword>
<keyword evidence="5 12" id="KW-0812">Transmembrane</keyword>
<dbReference type="SUPFAM" id="SSF56024">
    <property type="entry name" value="Phospholipase D/nuclease"/>
    <property type="match status" value="2"/>
</dbReference>
<feature type="active site" evidence="12">
    <location>
        <position position="448"/>
    </location>
</feature>
<evidence type="ECO:0000256" key="9">
    <source>
        <dbReference type="ARBA" id="ARBA00023136"/>
    </source>
</evidence>
<evidence type="ECO:0000256" key="5">
    <source>
        <dbReference type="ARBA" id="ARBA00022692"/>
    </source>
</evidence>
<proteinExistence type="inferred from homology"/>
<dbReference type="KEGG" id="aco:Amico_0941"/>
<dbReference type="CDD" id="cd09110">
    <property type="entry name" value="PLDc_CLS_1"/>
    <property type="match status" value="1"/>
</dbReference>
<dbReference type="HOGENOM" id="CLU_038053_1_2_0"/>
<dbReference type="InterPro" id="IPR025202">
    <property type="entry name" value="PLD-like_dom"/>
</dbReference>
<evidence type="ECO:0000313" key="15">
    <source>
        <dbReference type="EMBL" id="ADE57067.1"/>
    </source>
</evidence>
<dbReference type="NCBIfam" id="TIGR04265">
    <property type="entry name" value="bac_cardiolipin"/>
    <property type="match status" value="1"/>
</dbReference>
<keyword evidence="3 12" id="KW-0444">Lipid biosynthesis</keyword>
<dbReference type="Proteomes" id="UP000002366">
    <property type="component" value="Chromosome"/>
</dbReference>
<dbReference type="OrthoDB" id="9762009at2"/>
<evidence type="ECO:0000256" key="6">
    <source>
        <dbReference type="ARBA" id="ARBA00022737"/>
    </source>
</evidence>
<dbReference type="SMART" id="SM00155">
    <property type="entry name" value="PLDc"/>
    <property type="match status" value="2"/>
</dbReference>
<evidence type="ECO:0000256" key="7">
    <source>
        <dbReference type="ARBA" id="ARBA00022989"/>
    </source>
</evidence>
<evidence type="ECO:0000256" key="2">
    <source>
        <dbReference type="ARBA" id="ARBA00022475"/>
    </source>
</evidence>
<evidence type="ECO:0000256" key="3">
    <source>
        <dbReference type="ARBA" id="ARBA00022516"/>
    </source>
</evidence>
<reference evidence="15 16" key="1">
    <citation type="journal article" date="2010" name="Stand. Genomic Sci.">
        <title>Complete genome sequence of Aminobacterium colombiense type strain (ALA-1).</title>
        <authorList>
            <person name="Chertkov O."/>
            <person name="Sikorski J."/>
            <person name="Brambilla E."/>
            <person name="Lapidus A."/>
            <person name="Copeland A."/>
            <person name="Glavina Del Rio T."/>
            <person name="Nolan M."/>
            <person name="Lucas S."/>
            <person name="Tice H."/>
            <person name="Cheng J.F."/>
            <person name="Han C."/>
            <person name="Detter J.C."/>
            <person name="Bruce D."/>
            <person name="Tapia R."/>
            <person name="Goodwin L."/>
            <person name="Pitluck S."/>
            <person name="Liolios K."/>
            <person name="Ivanova N."/>
            <person name="Mavromatis K."/>
            <person name="Ovchinnikova G."/>
            <person name="Pati A."/>
            <person name="Chen A."/>
            <person name="Palaniappan K."/>
            <person name="Land M."/>
            <person name="Hauser L."/>
            <person name="Chang Y.J."/>
            <person name="Jeffries C.D."/>
            <person name="Spring S."/>
            <person name="Rohde M."/>
            <person name="Goker M."/>
            <person name="Bristow J."/>
            <person name="Eisen J.A."/>
            <person name="Markowitz V."/>
            <person name="Hugenholtz P."/>
            <person name="Kyrpides N.C."/>
            <person name="Klenk H.P."/>
        </authorList>
    </citation>
    <scope>NUCLEOTIDE SEQUENCE [LARGE SCALE GENOMIC DNA]</scope>
    <source>
        <strain evidence="16">DSM 12261 / ALA-1</strain>
    </source>
</reference>
<evidence type="ECO:0000256" key="1">
    <source>
        <dbReference type="ARBA" id="ARBA00004651"/>
    </source>
</evidence>
<dbReference type="Pfam" id="PF13396">
    <property type="entry name" value="PLDc_N"/>
    <property type="match status" value="1"/>
</dbReference>
<sequence>MRFSLKALLFTIFVLALVFSIPWIWINIEYLAIKTVEGEIAVLPTLLRLARMGWKIFLDYVPYIFTLYIITAAGVIFMEEKNPDRTIAWLLALILVPVIGFLFYFLLGPDPKRRAIFKRYKKKRFYRSIHRETFLPPLDVENEEIPSRLVSLLELTSHGRLTYHNIVDMLLNGDEVFPAIREALEEAKRYIHLEYFSISNDETGSALFEILRKKAREGVKIRVIYDSVGSWRLGRRFVKELRQQGIDAEPFLPVSFPMIRRDLNFRNHRKIVVVDGKVAFTGGLNIGDTYRGLDPRMGFWRDTHIRIQGEAVACVHEIFLNDWFFCTGHSLPETETFWDSNALPDVVLPLQIAASGPDSDWRSILQGYFFLITAARKRVWITTPYLVPDDSLKMALVTAALSGVDVRIILPSRPDHKVVFWATRSNIDDMLRAGVRIYTYANGFIHSKIVMVDGKWVSVGTTNLDNRSLDINFEIQAFIYSRSKTKDFEIQFLEDLKECVELDLRTHSQRPVYDKVRESLGRLWSALL</sequence>
<dbReference type="InterPro" id="IPR030874">
    <property type="entry name" value="Cardiolipin_synth_Firmi"/>
</dbReference>
<dbReference type="EMBL" id="CP001997">
    <property type="protein sequence ID" value="ADE57067.1"/>
    <property type="molecule type" value="Genomic_DNA"/>
</dbReference>
<keyword evidence="9 12" id="KW-0472">Membrane</keyword>
<dbReference type="InterPro" id="IPR001736">
    <property type="entry name" value="PLipase_D/transphosphatidylase"/>
</dbReference>
<dbReference type="PROSITE" id="PS50035">
    <property type="entry name" value="PLD"/>
    <property type="match status" value="2"/>
</dbReference>
<dbReference type="PANTHER" id="PTHR21248:SF20">
    <property type="entry name" value="CARDIOLIPIN SYNTHASE YWIE-RELATED"/>
    <property type="match status" value="1"/>
</dbReference>
<dbReference type="Gene3D" id="3.30.870.10">
    <property type="entry name" value="Endonuclease Chain A"/>
    <property type="match status" value="2"/>
</dbReference>
<feature type="active site" evidence="12">
    <location>
        <position position="446"/>
    </location>
</feature>
<feature type="transmembrane region" description="Helical" evidence="12">
    <location>
        <begin position="60"/>
        <end position="78"/>
    </location>
</feature>
<dbReference type="InterPro" id="IPR027379">
    <property type="entry name" value="CLS_N"/>
</dbReference>
<feature type="domain" description="PLD phosphodiesterase" evidence="14">
    <location>
        <begin position="263"/>
        <end position="290"/>
    </location>
</feature>
<keyword evidence="8 12" id="KW-0443">Lipid metabolism</keyword>
<evidence type="ECO:0000256" key="12">
    <source>
        <dbReference type="HAMAP-Rule" id="MF_01916"/>
    </source>
</evidence>
<dbReference type="AlphaFoldDB" id="D5EET5"/>
<comment type="similarity">
    <text evidence="12">Belongs to the phospholipase D family. Cardiolipin synthase subfamily.</text>
</comment>
<evidence type="ECO:0000256" key="10">
    <source>
        <dbReference type="ARBA" id="ARBA00023209"/>
    </source>
</evidence>
<evidence type="ECO:0000259" key="14">
    <source>
        <dbReference type="PROSITE" id="PS50035"/>
    </source>
</evidence>
<dbReference type="GO" id="GO:0005886">
    <property type="term" value="C:plasma membrane"/>
    <property type="evidence" value="ECO:0007669"/>
    <property type="project" value="UniProtKB-SubCell"/>
</dbReference>
<protein>
    <recommendedName>
        <fullName evidence="12 13">Cardiolipin synthase</fullName>
        <shortName evidence="12">CL synthase</shortName>
        <ecNumber evidence="12 13">2.7.8.-</ecNumber>
    </recommendedName>
</protein>
<dbReference type="GO" id="GO:0032049">
    <property type="term" value="P:cardiolipin biosynthetic process"/>
    <property type="evidence" value="ECO:0007669"/>
    <property type="project" value="UniProtKB-UniRule"/>
</dbReference>
<gene>
    <name evidence="15" type="ordered locus">Amico_0941</name>
</gene>
<dbReference type="InterPro" id="IPR022924">
    <property type="entry name" value="Cardiolipin_synthase"/>
</dbReference>
<evidence type="ECO:0000256" key="4">
    <source>
        <dbReference type="ARBA" id="ARBA00022679"/>
    </source>
</evidence>
<evidence type="ECO:0000313" key="16">
    <source>
        <dbReference type="Proteomes" id="UP000002366"/>
    </source>
</evidence>
<dbReference type="STRING" id="572547.Amico_0941"/>
<feature type="transmembrane region" description="Helical" evidence="12">
    <location>
        <begin position="7"/>
        <end position="26"/>
    </location>
</feature>
<name>D5EET5_AMICL</name>
<keyword evidence="12" id="KW-0997">Cell inner membrane</keyword>
<keyword evidence="6" id="KW-0677">Repeat</keyword>
<dbReference type="HAMAP" id="MF_01916">
    <property type="entry name" value="Cardiolipin_synth_Cls"/>
    <property type="match status" value="1"/>
</dbReference>
<comment type="function">
    <text evidence="12">Catalyzes the reversible phosphatidyl group transfer from one phosphatidylglycerol molecule to another to form cardiolipin (CL) (diphosphatidylglycerol) and glycerol.</text>
</comment>
<dbReference type="RefSeq" id="WP_013048330.1">
    <property type="nucleotide sequence ID" value="NC_014011.1"/>
</dbReference>
<feature type="active site" evidence="12">
    <location>
        <position position="268"/>
    </location>
</feature>
<keyword evidence="10 12" id="KW-0594">Phospholipid biosynthesis</keyword>
<comment type="subcellular location">
    <subcellularLocation>
        <location evidence="12">Cell inner membrane</location>
        <topology evidence="12">Multi-pass membrane protein</topology>
    </subcellularLocation>
    <subcellularLocation>
        <location evidence="1">Cell membrane</location>
        <topology evidence="1">Multi-pass membrane protein</topology>
    </subcellularLocation>
</comment>
<feature type="transmembrane region" description="Helical" evidence="12">
    <location>
        <begin position="87"/>
        <end position="107"/>
    </location>
</feature>
<dbReference type="PANTHER" id="PTHR21248">
    <property type="entry name" value="CARDIOLIPIN SYNTHASE"/>
    <property type="match status" value="1"/>
</dbReference>
<keyword evidence="2 12" id="KW-1003">Cell membrane</keyword>
<feature type="active site" evidence="12">
    <location>
        <position position="275"/>
    </location>
</feature>
<keyword evidence="16" id="KW-1185">Reference proteome</keyword>
<accession>D5EET5</accession>
<evidence type="ECO:0000256" key="8">
    <source>
        <dbReference type="ARBA" id="ARBA00023098"/>
    </source>
</evidence>
<dbReference type="eggNOG" id="COG1502">
    <property type="taxonomic scope" value="Bacteria"/>
</dbReference>
<keyword evidence="11 12" id="KW-1208">Phospholipid metabolism</keyword>
<dbReference type="EC" id="2.7.8.-" evidence="12 13"/>
<feature type="domain" description="PLD phosphodiesterase" evidence="14">
    <location>
        <begin position="441"/>
        <end position="468"/>
    </location>
</feature>